<feature type="domain" description="C2H2-type" evidence="8">
    <location>
        <begin position="857"/>
        <end position="881"/>
    </location>
</feature>
<feature type="domain" description="C2H2-type" evidence="8">
    <location>
        <begin position="474"/>
        <end position="497"/>
    </location>
</feature>
<dbReference type="PANTHER" id="PTHR24379">
    <property type="entry name" value="KRAB AND ZINC FINGER DOMAIN-CONTAINING"/>
    <property type="match status" value="1"/>
</dbReference>
<dbReference type="SMART" id="SM00868">
    <property type="entry name" value="zf-AD"/>
    <property type="match status" value="5"/>
</dbReference>
<feature type="domain" description="ZAD" evidence="9">
    <location>
        <begin position="9"/>
        <end position="84"/>
    </location>
</feature>
<dbReference type="SMART" id="SM00355">
    <property type="entry name" value="ZnF_C2H2"/>
    <property type="match status" value="20"/>
</dbReference>
<feature type="domain" description="C2H2-type" evidence="8">
    <location>
        <begin position="1148"/>
        <end position="1171"/>
    </location>
</feature>
<dbReference type="InterPro" id="IPR013087">
    <property type="entry name" value="Znf_C2H2_type"/>
</dbReference>
<feature type="domain" description="ZAD" evidence="9">
    <location>
        <begin position="281"/>
        <end position="356"/>
    </location>
</feature>
<feature type="region of interest" description="Disordered" evidence="7">
    <location>
        <begin position="654"/>
        <end position="707"/>
    </location>
</feature>
<dbReference type="InterPro" id="IPR012934">
    <property type="entry name" value="Znf_AD"/>
</dbReference>
<evidence type="ECO:0000313" key="10">
    <source>
        <dbReference type="EnsemblMetazoa" id="ACOM041594-PA.1"/>
    </source>
</evidence>
<keyword evidence="4 6" id="KW-0862">Zinc</keyword>
<keyword evidence="1 6" id="KW-0479">Metal-binding</keyword>
<organism evidence="10">
    <name type="scientific">Anopheles coluzzii</name>
    <name type="common">African malaria mosquito</name>
    <dbReference type="NCBI Taxonomy" id="1518534"/>
    <lineage>
        <taxon>Eukaryota</taxon>
        <taxon>Metazoa</taxon>
        <taxon>Ecdysozoa</taxon>
        <taxon>Arthropoda</taxon>
        <taxon>Hexapoda</taxon>
        <taxon>Insecta</taxon>
        <taxon>Pterygota</taxon>
        <taxon>Neoptera</taxon>
        <taxon>Endopterygota</taxon>
        <taxon>Diptera</taxon>
        <taxon>Nematocera</taxon>
        <taxon>Culicoidea</taxon>
        <taxon>Culicidae</taxon>
        <taxon>Anophelinae</taxon>
        <taxon>Anopheles</taxon>
    </lineage>
</organism>
<dbReference type="PROSITE" id="PS51915">
    <property type="entry name" value="ZAD"/>
    <property type="match status" value="4"/>
</dbReference>
<feature type="binding site" evidence="6">
    <location>
        <position position="14"/>
    </location>
    <ligand>
        <name>Zn(2+)</name>
        <dbReference type="ChEBI" id="CHEBI:29105"/>
    </ligand>
</feature>
<feature type="domain" description="C2H2-type" evidence="8">
    <location>
        <begin position="884"/>
        <end position="907"/>
    </location>
</feature>
<feature type="domain" description="C2H2-type" evidence="8">
    <location>
        <begin position="771"/>
        <end position="799"/>
    </location>
</feature>
<feature type="domain" description="C2H2-type" evidence="8">
    <location>
        <begin position="1177"/>
        <end position="1200"/>
    </location>
</feature>
<feature type="domain" description="ZAD" evidence="9">
    <location>
        <begin position="884"/>
        <end position="985"/>
    </location>
</feature>
<dbReference type="GO" id="GO:0008270">
    <property type="term" value="F:zinc ion binding"/>
    <property type="evidence" value="ECO:0007669"/>
    <property type="project" value="UniProtKB-UniRule"/>
</dbReference>
<evidence type="ECO:0000256" key="6">
    <source>
        <dbReference type="PROSITE-ProRule" id="PRU01263"/>
    </source>
</evidence>
<feature type="compositionally biased region" description="Low complexity" evidence="7">
    <location>
        <begin position="414"/>
        <end position="430"/>
    </location>
</feature>
<feature type="binding site" evidence="6">
    <location>
        <position position="60"/>
    </location>
    <ligand>
        <name>Zn(2+)</name>
        <dbReference type="ChEBI" id="CHEBI:29105"/>
    </ligand>
</feature>
<feature type="binding site" evidence="6">
    <location>
        <position position="329"/>
    </location>
    <ligand>
        <name>Zn(2+)</name>
        <dbReference type="ChEBI" id="CHEBI:29105"/>
    </ligand>
</feature>
<feature type="compositionally biased region" description="Polar residues" evidence="7">
    <location>
        <begin position="383"/>
        <end position="394"/>
    </location>
</feature>
<dbReference type="PROSITE" id="PS50157">
    <property type="entry name" value="ZINC_FINGER_C2H2_2"/>
    <property type="match status" value="15"/>
</dbReference>
<evidence type="ECO:0000256" key="3">
    <source>
        <dbReference type="ARBA" id="ARBA00022771"/>
    </source>
</evidence>
<feature type="region of interest" description="Disordered" evidence="7">
    <location>
        <begin position="377"/>
        <end position="430"/>
    </location>
</feature>
<feature type="compositionally biased region" description="Basic residues" evidence="7">
    <location>
        <begin position="404"/>
        <end position="413"/>
    </location>
</feature>
<feature type="domain" description="C2H2-type" evidence="8">
    <location>
        <begin position="503"/>
        <end position="530"/>
    </location>
</feature>
<feature type="binding site" evidence="6">
    <location>
        <position position="332"/>
    </location>
    <ligand>
        <name>Zn(2+)</name>
        <dbReference type="ChEBI" id="CHEBI:29105"/>
    </ligand>
</feature>
<dbReference type="InterPro" id="IPR036236">
    <property type="entry name" value="Znf_C2H2_sf"/>
</dbReference>
<dbReference type="SUPFAM" id="SSF57716">
    <property type="entry name" value="Glucocorticoid receptor-like (DNA-binding domain)"/>
    <property type="match status" value="4"/>
</dbReference>
<feature type="binding site" evidence="6">
    <location>
        <position position="11"/>
    </location>
    <ligand>
        <name>Zn(2+)</name>
        <dbReference type="ChEBI" id="CHEBI:29105"/>
    </ligand>
</feature>
<dbReference type="GO" id="GO:0005634">
    <property type="term" value="C:nucleus"/>
    <property type="evidence" value="ECO:0007669"/>
    <property type="project" value="InterPro"/>
</dbReference>
<dbReference type="FunFam" id="3.30.160.60:FF:002753">
    <property type="entry name" value="AGAP011403-PA"/>
    <property type="match status" value="1"/>
</dbReference>
<feature type="binding site" evidence="6">
    <location>
        <position position="886"/>
    </location>
    <ligand>
        <name>Zn(2+)</name>
        <dbReference type="ChEBI" id="CHEBI:29105"/>
    </ligand>
</feature>
<dbReference type="PROSITE" id="PS00028">
    <property type="entry name" value="ZINC_FINGER_C2H2_1"/>
    <property type="match status" value="14"/>
</dbReference>
<dbReference type="EnsemblMetazoa" id="ACOM041594-RA">
    <property type="protein sequence ID" value="ACOM041594-PA.1"/>
    <property type="gene ID" value="ACOM041594"/>
</dbReference>
<feature type="domain" description="ZAD" evidence="9">
    <location>
        <begin position="532"/>
        <end position="607"/>
    </location>
</feature>
<dbReference type="PANTHER" id="PTHR24379:SF121">
    <property type="entry name" value="C2H2-TYPE DOMAIN-CONTAINING PROTEIN"/>
    <property type="match status" value="1"/>
</dbReference>
<accession>A0A8W7Q368</accession>
<feature type="binding site" evidence="6">
    <location>
        <position position="537"/>
    </location>
    <ligand>
        <name>Zn(2+)</name>
        <dbReference type="ChEBI" id="CHEBI:29105"/>
    </ligand>
</feature>
<feature type="domain" description="C2H2-type" evidence="8">
    <location>
        <begin position="1263"/>
        <end position="1287"/>
    </location>
</feature>
<feature type="domain" description="C2H2-type" evidence="8">
    <location>
        <begin position="829"/>
        <end position="856"/>
    </location>
</feature>
<feature type="domain" description="C2H2-type" evidence="8">
    <location>
        <begin position="1235"/>
        <end position="1262"/>
    </location>
</feature>
<keyword evidence="2" id="KW-0677">Repeat</keyword>
<feature type="binding site" evidence="6">
    <location>
        <position position="286"/>
    </location>
    <ligand>
        <name>Zn(2+)</name>
        <dbReference type="ChEBI" id="CHEBI:29105"/>
    </ligand>
</feature>
<feature type="domain" description="C2H2-type" evidence="8">
    <location>
        <begin position="252"/>
        <end position="279"/>
    </location>
</feature>
<feature type="binding site" evidence="6">
    <location>
        <position position="583"/>
    </location>
    <ligand>
        <name>Zn(2+)</name>
        <dbReference type="ChEBI" id="CHEBI:29105"/>
    </ligand>
</feature>
<reference evidence="10" key="1">
    <citation type="submission" date="2022-08" db="UniProtKB">
        <authorList>
            <consortium name="EnsemblMetazoa"/>
        </authorList>
    </citation>
    <scope>IDENTIFICATION</scope>
</reference>
<feature type="binding site" evidence="6">
    <location>
        <position position="961"/>
    </location>
    <ligand>
        <name>Zn(2+)</name>
        <dbReference type="ChEBI" id="CHEBI:29105"/>
    </ligand>
</feature>
<dbReference type="Pfam" id="PF07776">
    <property type="entry name" value="zf-AD"/>
    <property type="match status" value="4"/>
</dbReference>
<feature type="domain" description="C2H2-type" evidence="8">
    <location>
        <begin position="223"/>
        <end position="246"/>
    </location>
</feature>
<evidence type="ECO:0000256" key="5">
    <source>
        <dbReference type="PROSITE-ProRule" id="PRU00042"/>
    </source>
</evidence>
<evidence type="ECO:0000256" key="1">
    <source>
        <dbReference type="ARBA" id="ARBA00022723"/>
    </source>
</evidence>
<feature type="binding site" evidence="6">
    <location>
        <position position="283"/>
    </location>
    <ligand>
        <name>Zn(2+)</name>
        <dbReference type="ChEBI" id="CHEBI:29105"/>
    </ligand>
</feature>
<dbReference type="VEuPathDB" id="VectorBase:ACON2_037076"/>
<feature type="binding site" evidence="6">
    <location>
        <position position="534"/>
    </location>
    <ligand>
        <name>Zn(2+)</name>
        <dbReference type="ChEBI" id="CHEBI:29105"/>
    </ligand>
</feature>
<feature type="binding site" evidence="6">
    <location>
        <position position="889"/>
    </location>
    <ligand>
        <name>Zn(2+)</name>
        <dbReference type="ChEBI" id="CHEBI:29105"/>
    </ligand>
</feature>
<dbReference type="VEuPathDB" id="VectorBase:ACON2_031057"/>
<dbReference type="Pfam" id="PF12874">
    <property type="entry name" value="zf-met"/>
    <property type="match status" value="2"/>
</dbReference>
<feature type="binding site" evidence="6">
    <location>
        <position position="958"/>
    </location>
    <ligand>
        <name>Zn(2+)</name>
        <dbReference type="ChEBI" id="CHEBI:29105"/>
    </ligand>
</feature>
<dbReference type="SUPFAM" id="SSF57667">
    <property type="entry name" value="beta-beta-alpha zinc fingers"/>
    <property type="match status" value="10"/>
</dbReference>
<feature type="binding site" evidence="6">
    <location>
        <position position="57"/>
    </location>
    <ligand>
        <name>Zn(2+)</name>
        <dbReference type="ChEBI" id="CHEBI:29105"/>
    </ligand>
</feature>
<protein>
    <submittedName>
        <fullName evidence="10">Uncharacterized protein</fullName>
    </submittedName>
</protein>
<sequence length="1333" mass="152406">MNDLRKFSTVCRFCLSKEHEQFVTISEILSSSLTAELIGLFTGIELETAETVPYVVCGNCKDILNQSVQFRNICVSNDVLFRELFSQCTIPSSNSNDETEARSKQKDTGLIEIEIMYLKEASKERNGLSQDLTEVFLNDSEGREDQFDEAVISDEANEKRNKNERLSASPTTCTTATAVVSSKIQNEGTGSTKFKKQLCVTCGKLVRNLSHHVRIHTNEPTLYACPHCSTKMRNQSNLARHIQAVHLKKIVKSCEPCGRGFAHINSYNAHMMVHTLRKITNICRLCLCEELDILVPAKNVFDSLLTSEDVERFTSIQIPTDDNVPYVICTDCRNGLRKSAAFRKSCVRNDRLYNQLFSELIVEIRYETEQQATKTVHHDLESLSGTPISSQLSEPKSAAAKAVRSTKSKRSKPTKATTAPLTTQQDDVTGTQQVQESTLHLDWPYFTKRLCNICGQMVTNLKRHMLSHTKKAMYACPHCTTTLTDGSNLVRHIKSVHKKMTVKTCEICKKGFTYQVTYNQHMMVHTLRKITNICRLCLCEELDILVPAEDVFDSSLTTEDVERFTGVQIPADDKVPYVICTDCRSSLRKSAAFRKSCVRNDRLYCQLFSELIVEIRNETHRKQPATIVHHTPDDDIDVTVFTHPVHPKQLSASENKQLVSADERDLESIETEATPLKSTLSSPRPEPMAIDETSNLQDPPIRTRKRRKKYANRHVEYLCDICGQTTTNYKRHQLTHTKEVRIPCPHCPIQMTDSSNLARHIEAVHMQLIIKTCELCGKGFKHHNSYNAHMRGVHNVGEKYKCKICYKEFNSTRSIQEHTRRRHSIETKFECKDCSKRFKCGRSLYIHKRVHSDNRPYACSHCPKRFKSSFGRNTHQLTHTGIIFSCQHCDKSYRYKAQLNMHMRKLHPELFAENTDGSELDILVPAKNVFDSLLTSEDVEHFTSIQIPTDDNVPYVICTDCRNGLRKSVAFRKSCVRNDRIYQQMFSQFIAETRHETNRKLPPATVHLKSEDDFDECEHEFLDEIENVNCDDTGLILASTEQYVSCDEELIELDSRHDASDTVLVTPAAVNVRAGRGKRLIRPKANKASERSKTLRLTKQAATPKAYSQEQPFVLDWPYLTKQLCDLCGQMVTNLKRHLLSHTKEAMYACPHCSMKMTDGSNLVRHINAVHMKTIVKTCDACGQGFTHYNTYNSHMRTKHGIGEKFKCKLCPKIFNHKGSLREHISRMHTYESKYECKLCSKRFKTRRALNIHGRVHSDNQPYACSYCPKRFKSGYARNTHQLTHTGITFSCELCRKSYRYKSLLNIHMRKHHPEAVIKSENADEGGADEGIV</sequence>
<evidence type="ECO:0000256" key="2">
    <source>
        <dbReference type="ARBA" id="ARBA00022737"/>
    </source>
</evidence>
<dbReference type="Pfam" id="PF00096">
    <property type="entry name" value="zf-C2H2"/>
    <property type="match status" value="5"/>
</dbReference>
<dbReference type="Proteomes" id="UP000075882">
    <property type="component" value="Unassembled WGS sequence"/>
</dbReference>
<evidence type="ECO:0000259" key="9">
    <source>
        <dbReference type="PROSITE" id="PS51915"/>
    </source>
</evidence>
<keyword evidence="3 5" id="KW-0863">Zinc-finger</keyword>
<feature type="domain" description="C2H2-type" evidence="8">
    <location>
        <begin position="1290"/>
        <end position="1317"/>
    </location>
</feature>
<feature type="binding site" evidence="6">
    <location>
        <position position="580"/>
    </location>
    <ligand>
        <name>Zn(2+)</name>
        <dbReference type="ChEBI" id="CHEBI:29105"/>
    </ligand>
</feature>
<feature type="domain" description="C2H2-type" evidence="8">
    <location>
        <begin position="1206"/>
        <end position="1234"/>
    </location>
</feature>
<feature type="domain" description="C2H2-type" evidence="8">
    <location>
        <begin position="800"/>
        <end position="828"/>
    </location>
</feature>
<dbReference type="Gene3D" id="3.30.160.60">
    <property type="entry name" value="Classic Zinc Finger"/>
    <property type="match status" value="12"/>
</dbReference>
<dbReference type="Gene3D" id="3.40.1800.20">
    <property type="match status" value="3"/>
</dbReference>
<dbReference type="VEuPathDB" id="VectorBase:ACON2_029295"/>
<evidence type="ECO:0000256" key="7">
    <source>
        <dbReference type="SAM" id="MobiDB-lite"/>
    </source>
</evidence>
<proteinExistence type="predicted"/>
<evidence type="ECO:0000256" key="4">
    <source>
        <dbReference type="ARBA" id="ARBA00022833"/>
    </source>
</evidence>
<name>A0A8W7Q368_ANOCL</name>
<evidence type="ECO:0000259" key="8">
    <source>
        <dbReference type="PROSITE" id="PS50157"/>
    </source>
</evidence>